<dbReference type="Proteomes" id="UP001432062">
    <property type="component" value="Chromosome"/>
</dbReference>
<evidence type="ECO:0000313" key="1">
    <source>
        <dbReference type="EMBL" id="WUV51250.1"/>
    </source>
</evidence>
<gene>
    <name evidence="1" type="ORF">OG563_27380</name>
</gene>
<protein>
    <submittedName>
        <fullName evidence="1">Uncharacterized protein</fullName>
    </submittedName>
</protein>
<evidence type="ECO:0000313" key="2">
    <source>
        <dbReference type="Proteomes" id="UP001432062"/>
    </source>
</evidence>
<keyword evidence="2" id="KW-1185">Reference proteome</keyword>
<organism evidence="1 2">
    <name type="scientific">Nocardia vinacea</name>
    <dbReference type="NCBI Taxonomy" id="96468"/>
    <lineage>
        <taxon>Bacteria</taxon>
        <taxon>Bacillati</taxon>
        <taxon>Actinomycetota</taxon>
        <taxon>Actinomycetes</taxon>
        <taxon>Mycobacteriales</taxon>
        <taxon>Nocardiaceae</taxon>
        <taxon>Nocardia</taxon>
    </lineage>
</organism>
<proteinExistence type="predicted"/>
<reference evidence="1" key="1">
    <citation type="submission" date="2022-10" db="EMBL/GenBank/DDBJ databases">
        <title>The complete genomes of actinobacterial strains from the NBC collection.</title>
        <authorList>
            <person name="Joergensen T.S."/>
            <person name="Alvarez Arevalo M."/>
            <person name="Sterndorff E.B."/>
            <person name="Faurdal D."/>
            <person name="Vuksanovic O."/>
            <person name="Mourched A.-S."/>
            <person name="Charusanti P."/>
            <person name="Shaw S."/>
            <person name="Blin K."/>
            <person name="Weber T."/>
        </authorList>
    </citation>
    <scope>NUCLEOTIDE SEQUENCE</scope>
    <source>
        <strain evidence="1">NBC_01482</strain>
    </source>
</reference>
<sequence>MPMTMTLADLTARTGFEVLDHLELEMTIPITDGIQAQGDLIVIPHALVRNAITEGPFARWRDIPTTGMELLRSGAGGNPHSLVADPGICTWTTGIRDTTDLALGMLDTRVVAYLIHPEHGASAIAPGRYVIRRQRERGTQRLGRSLNHLIAD</sequence>
<dbReference type="EMBL" id="CP109441">
    <property type="protein sequence ID" value="WUV51250.1"/>
    <property type="molecule type" value="Genomic_DNA"/>
</dbReference>
<dbReference type="RefSeq" id="WP_327101994.1">
    <property type="nucleotide sequence ID" value="NZ_CP109149.1"/>
</dbReference>
<name>A0ABZ1Z9Y0_9NOCA</name>
<accession>A0ABZ1Z9Y0</accession>